<dbReference type="OrthoDB" id="9815778at2"/>
<feature type="compositionally biased region" description="Low complexity" evidence="5">
    <location>
        <begin position="140"/>
        <end position="161"/>
    </location>
</feature>
<dbReference type="PANTHER" id="PTHR47053">
    <property type="entry name" value="MUREIN DD-ENDOPEPTIDASE MEPH-RELATED"/>
    <property type="match status" value="1"/>
</dbReference>
<protein>
    <recommendedName>
        <fullName evidence="7">NlpC/P60 domain-containing protein</fullName>
    </recommendedName>
</protein>
<evidence type="ECO:0000256" key="1">
    <source>
        <dbReference type="ARBA" id="ARBA00007074"/>
    </source>
</evidence>
<keyword evidence="4" id="KW-0788">Thiol protease</keyword>
<feature type="compositionally biased region" description="Basic residues" evidence="5">
    <location>
        <begin position="1"/>
        <end position="17"/>
    </location>
</feature>
<keyword evidence="6" id="KW-0732">Signal</keyword>
<evidence type="ECO:0000259" key="7">
    <source>
        <dbReference type="PROSITE" id="PS51935"/>
    </source>
</evidence>
<proteinExistence type="inferred from homology"/>
<dbReference type="Gene3D" id="3.90.1720.10">
    <property type="entry name" value="endopeptidase domain like (from Nostoc punctiforme)"/>
    <property type="match status" value="1"/>
</dbReference>
<evidence type="ECO:0000313" key="9">
    <source>
        <dbReference type="Proteomes" id="UP000186785"/>
    </source>
</evidence>
<dbReference type="InterPro" id="IPR000064">
    <property type="entry name" value="NLP_P60_dom"/>
</dbReference>
<dbReference type="EMBL" id="MQSV01000003">
    <property type="protein sequence ID" value="OKL47850.1"/>
    <property type="molecule type" value="Genomic_DNA"/>
</dbReference>
<comment type="similarity">
    <text evidence="1">Belongs to the peptidase C40 family.</text>
</comment>
<dbReference type="GO" id="GO:0008234">
    <property type="term" value="F:cysteine-type peptidase activity"/>
    <property type="evidence" value="ECO:0007669"/>
    <property type="project" value="UniProtKB-KW"/>
</dbReference>
<reference evidence="8 9" key="1">
    <citation type="submission" date="2016-11" db="EMBL/GenBank/DDBJ databases">
        <title>Actinomyces gypaetusis sp. nov. isolated from the vulture Gypaetus barbatus in Qinghai Tibet Plateau China.</title>
        <authorList>
            <person name="Meng X."/>
        </authorList>
    </citation>
    <scope>NUCLEOTIDE SEQUENCE [LARGE SCALE GENOMIC DNA]</scope>
    <source>
        <strain evidence="8 9">VUL4_2</strain>
    </source>
</reference>
<dbReference type="GO" id="GO:0006508">
    <property type="term" value="P:proteolysis"/>
    <property type="evidence" value="ECO:0007669"/>
    <property type="project" value="UniProtKB-KW"/>
</dbReference>
<dbReference type="InterPro" id="IPR051202">
    <property type="entry name" value="Peptidase_C40"/>
</dbReference>
<dbReference type="PANTHER" id="PTHR47053:SF1">
    <property type="entry name" value="MUREIN DD-ENDOPEPTIDASE MEPH-RELATED"/>
    <property type="match status" value="1"/>
</dbReference>
<evidence type="ECO:0000256" key="4">
    <source>
        <dbReference type="ARBA" id="ARBA00022807"/>
    </source>
</evidence>
<feature type="chain" id="PRO_5012163041" description="NlpC/P60 domain-containing protein" evidence="6">
    <location>
        <begin position="42"/>
        <end position="271"/>
    </location>
</feature>
<comment type="caution">
    <text evidence="8">The sequence shown here is derived from an EMBL/GenBank/DDBJ whole genome shotgun (WGS) entry which is preliminary data.</text>
</comment>
<organism evidence="8 9">
    <name type="scientific">Boudabousia liubingyangii</name>
    <dbReference type="NCBI Taxonomy" id="1921764"/>
    <lineage>
        <taxon>Bacteria</taxon>
        <taxon>Bacillati</taxon>
        <taxon>Actinomycetota</taxon>
        <taxon>Actinomycetes</taxon>
        <taxon>Actinomycetales</taxon>
        <taxon>Actinomycetaceae</taxon>
        <taxon>Boudabousia</taxon>
    </lineage>
</organism>
<dbReference type="PROSITE" id="PS51935">
    <property type="entry name" value="NLPC_P60"/>
    <property type="match status" value="1"/>
</dbReference>
<dbReference type="RefSeq" id="WP_073709210.1">
    <property type="nucleotide sequence ID" value="NZ_MQSU01000003.1"/>
</dbReference>
<evidence type="ECO:0000256" key="6">
    <source>
        <dbReference type="SAM" id="SignalP"/>
    </source>
</evidence>
<dbReference type="Proteomes" id="UP000186785">
    <property type="component" value="Unassembled WGS sequence"/>
</dbReference>
<evidence type="ECO:0000256" key="5">
    <source>
        <dbReference type="SAM" id="MobiDB-lite"/>
    </source>
</evidence>
<feature type="region of interest" description="Disordered" evidence="5">
    <location>
        <begin position="98"/>
        <end position="164"/>
    </location>
</feature>
<accession>A0A1Q5PLD3</accession>
<feature type="signal peptide" evidence="6">
    <location>
        <begin position="1"/>
        <end position="41"/>
    </location>
</feature>
<dbReference type="AlphaFoldDB" id="A0A1Q5PLD3"/>
<name>A0A1Q5PLD3_9ACTO</name>
<evidence type="ECO:0000256" key="2">
    <source>
        <dbReference type="ARBA" id="ARBA00022670"/>
    </source>
</evidence>
<keyword evidence="2" id="KW-0645">Protease</keyword>
<keyword evidence="3" id="KW-0378">Hydrolase</keyword>
<sequence length="271" mass="28567">MQSIPSRRHRATRRPARKNLSAASAGLALSMVASGVGVASAAPTDAAPTGVDVSALAQQAKDAALNNAPLTVATGTAWTAPSLDVKVEVRDSRAERRAKAEEEAKKRAEEERKAREERAARAERAASRDAFRTSQNADTAPAKEAPAKAAPAQEEQAEAPAGNGTGGVVGIAYRYLGTPYRWGGTSPSGFDCSGFTSYVYRQVGINLPHSSGAQPGHGRRVSASQARPGDLVWRPGHVGIYIGGGKMIHAPRPGKSVEIIPVRGMSYYRMR</sequence>
<feature type="domain" description="NlpC/P60" evidence="7">
    <location>
        <begin position="162"/>
        <end position="271"/>
    </location>
</feature>
<dbReference type="Pfam" id="PF00877">
    <property type="entry name" value="NLPC_P60"/>
    <property type="match status" value="1"/>
</dbReference>
<gene>
    <name evidence="8" type="ORF">BSR29_04990</name>
</gene>
<dbReference type="InterPro" id="IPR038765">
    <property type="entry name" value="Papain-like_cys_pep_sf"/>
</dbReference>
<keyword evidence="9" id="KW-1185">Reference proteome</keyword>
<feature type="region of interest" description="Disordered" evidence="5">
    <location>
        <begin position="1"/>
        <end position="21"/>
    </location>
</feature>
<dbReference type="SUPFAM" id="SSF54001">
    <property type="entry name" value="Cysteine proteinases"/>
    <property type="match status" value="1"/>
</dbReference>
<dbReference type="STRING" id="1921764.BSR28_06690"/>
<evidence type="ECO:0000313" key="8">
    <source>
        <dbReference type="EMBL" id="OKL47850.1"/>
    </source>
</evidence>
<feature type="compositionally biased region" description="Basic and acidic residues" evidence="5">
    <location>
        <begin position="98"/>
        <end position="131"/>
    </location>
</feature>
<evidence type="ECO:0000256" key="3">
    <source>
        <dbReference type="ARBA" id="ARBA00022801"/>
    </source>
</evidence>